<dbReference type="Gene3D" id="3.30.420.40">
    <property type="match status" value="1"/>
</dbReference>
<protein>
    <recommendedName>
        <fullName evidence="3">Carbohydrate kinase FGGY C-terminal domain-containing protein</fullName>
    </recommendedName>
</protein>
<evidence type="ECO:0000313" key="1">
    <source>
        <dbReference type="EMBL" id="KAJ7387078.1"/>
    </source>
</evidence>
<dbReference type="Proteomes" id="UP001163046">
    <property type="component" value="Unassembled WGS sequence"/>
</dbReference>
<proteinExistence type="predicted"/>
<dbReference type="FunFam" id="3.30.420.40:FF:000111">
    <property type="entry name" value="Sedoheptulokinase"/>
    <property type="match status" value="1"/>
</dbReference>
<dbReference type="EMBL" id="MU825874">
    <property type="protein sequence ID" value="KAJ7387078.1"/>
    <property type="molecule type" value="Genomic_DNA"/>
</dbReference>
<name>A0A9W9ZSE4_9CNID</name>
<gene>
    <name evidence="1" type="ORF">OS493_004042</name>
</gene>
<keyword evidence="2" id="KW-1185">Reference proteome</keyword>
<accession>A0A9W9ZSE4</accession>
<evidence type="ECO:0000313" key="2">
    <source>
        <dbReference type="Proteomes" id="UP001163046"/>
    </source>
</evidence>
<dbReference type="OrthoDB" id="10264182at2759"/>
<organism evidence="1 2">
    <name type="scientific">Desmophyllum pertusum</name>
    <dbReference type="NCBI Taxonomy" id="174260"/>
    <lineage>
        <taxon>Eukaryota</taxon>
        <taxon>Metazoa</taxon>
        <taxon>Cnidaria</taxon>
        <taxon>Anthozoa</taxon>
        <taxon>Hexacorallia</taxon>
        <taxon>Scleractinia</taxon>
        <taxon>Caryophylliina</taxon>
        <taxon>Caryophylliidae</taxon>
        <taxon>Desmophyllum</taxon>
    </lineage>
</organism>
<dbReference type="AlphaFoldDB" id="A0A9W9ZSE4"/>
<evidence type="ECO:0008006" key="3">
    <source>
        <dbReference type="Google" id="ProtNLM"/>
    </source>
</evidence>
<reference evidence="1" key="1">
    <citation type="submission" date="2023-01" db="EMBL/GenBank/DDBJ databases">
        <title>Genome assembly of the deep-sea coral Lophelia pertusa.</title>
        <authorList>
            <person name="Herrera S."/>
            <person name="Cordes E."/>
        </authorList>
    </citation>
    <scope>NUCLEOTIDE SEQUENCE</scope>
    <source>
        <strain evidence="1">USNM1676648</strain>
        <tissue evidence="1">Polyp</tissue>
    </source>
</reference>
<dbReference type="SUPFAM" id="SSF53067">
    <property type="entry name" value="Actin-like ATPase domain"/>
    <property type="match status" value="1"/>
</dbReference>
<sequence>MTASSLSGINRSTCNFLKKLFLKSKYLSLQHLQHVVKLSDYYFLLTGGNIFAAFVKMLSSWSKDLGLSDNLPSTEEIYQRVLDCADKKNSTSLNIVPTLWGERHIPDQRGQVSNITSDNSSLGDVGLALCRGIVENIQEMMSREFLRLHGVQRIVGTGSALMRNQVLQKQVEQVFGLPLVLSENADASTGAALAVIAKQN</sequence>
<dbReference type="InterPro" id="IPR043129">
    <property type="entry name" value="ATPase_NBD"/>
</dbReference>
<comment type="caution">
    <text evidence="1">The sequence shown here is derived from an EMBL/GenBank/DDBJ whole genome shotgun (WGS) entry which is preliminary data.</text>
</comment>